<organism evidence="2 3">
    <name type="scientific">Liparis tanakae</name>
    <name type="common">Tanaka's snailfish</name>
    <dbReference type="NCBI Taxonomy" id="230148"/>
    <lineage>
        <taxon>Eukaryota</taxon>
        <taxon>Metazoa</taxon>
        <taxon>Chordata</taxon>
        <taxon>Craniata</taxon>
        <taxon>Vertebrata</taxon>
        <taxon>Euteleostomi</taxon>
        <taxon>Actinopterygii</taxon>
        <taxon>Neopterygii</taxon>
        <taxon>Teleostei</taxon>
        <taxon>Neoteleostei</taxon>
        <taxon>Acanthomorphata</taxon>
        <taxon>Eupercaria</taxon>
        <taxon>Perciformes</taxon>
        <taxon>Cottioidei</taxon>
        <taxon>Cottales</taxon>
        <taxon>Liparidae</taxon>
        <taxon>Liparis</taxon>
    </lineage>
</organism>
<comment type="caution">
    <text evidence="2">The sequence shown here is derived from an EMBL/GenBank/DDBJ whole genome shotgun (WGS) entry which is preliminary data.</text>
</comment>
<name>A0A4Z2HGR9_9TELE</name>
<dbReference type="AlphaFoldDB" id="A0A4Z2HGR9"/>
<feature type="compositionally biased region" description="Polar residues" evidence="1">
    <location>
        <begin position="94"/>
        <end position="108"/>
    </location>
</feature>
<evidence type="ECO:0000256" key="1">
    <source>
        <dbReference type="SAM" id="MobiDB-lite"/>
    </source>
</evidence>
<proteinExistence type="predicted"/>
<dbReference type="EMBL" id="SRLO01000258">
    <property type="protein sequence ID" value="TNN64163.1"/>
    <property type="molecule type" value="Genomic_DNA"/>
</dbReference>
<gene>
    <name evidence="2" type="ORF">EYF80_025661</name>
</gene>
<accession>A0A4Z2HGR9</accession>
<evidence type="ECO:0000313" key="2">
    <source>
        <dbReference type="EMBL" id="TNN64163.1"/>
    </source>
</evidence>
<sequence>MEEVLLRMLGRSGGDGLGQRAPMEARLGAVGGLSGAQQLCFPLCVGVAGASGLDVRGLEGRQDEGHVPAVRGQLGEEYDNHNRLVSPMQEVPSDANSNPSSQLHMKEP</sequence>
<feature type="region of interest" description="Disordered" evidence="1">
    <location>
        <begin position="73"/>
        <end position="108"/>
    </location>
</feature>
<reference evidence="2 3" key="1">
    <citation type="submission" date="2019-03" db="EMBL/GenBank/DDBJ databases">
        <title>First draft genome of Liparis tanakae, snailfish: a comprehensive survey of snailfish specific genes.</title>
        <authorList>
            <person name="Kim W."/>
            <person name="Song I."/>
            <person name="Jeong J.-H."/>
            <person name="Kim D."/>
            <person name="Kim S."/>
            <person name="Ryu S."/>
            <person name="Song J.Y."/>
            <person name="Lee S.K."/>
        </authorList>
    </citation>
    <scope>NUCLEOTIDE SEQUENCE [LARGE SCALE GENOMIC DNA]</scope>
    <source>
        <tissue evidence="2">Muscle</tissue>
    </source>
</reference>
<evidence type="ECO:0000313" key="3">
    <source>
        <dbReference type="Proteomes" id="UP000314294"/>
    </source>
</evidence>
<protein>
    <submittedName>
        <fullName evidence="2">Uncharacterized protein</fullName>
    </submittedName>
</protein>
<dbReference type="Proteomes" id="UP000314294">
    <property type="component" value="Unassembled WGS sequence"/>
</dbReference>
<keyword evidence="3" id="KW-1185">Reference proteome</keyword>